<dbReference type="KEGG" id="spri:SPRI_6496"/>
<dbReference type="PATRIC" id="fig|38300.4.peg.6792"/>
<reference evidence="1 2" key="1">
    <citation type="submission" date="2015-08" db="EMBL/GenBank/DDBJ databases">
        <title>Genome sequence of the pristinamycin over-producing bacterium Streptomyces pristinaespiralis HCCB10218.</title>
        <authorList>
            <person name="Tian J."/>
            <person name="Yang J."/>
            <person name="Li L."/>
            <person name="Ruan L."/>
            <person name="Wei W."/>
            <person name="Zheng G."/>
            <person name="Wei Z."/>
            <person name="Yang S."/>
            <person name="Ge M."/>
            <person name="Jiang W."/>
            <person name="Lu Y."/>
        </authorList>
    </citation>
    <scope>NUCLEOTIDE SEQUENCE [LARGE SCALE GENOMIC DNA]</scope>
    <source>
        <strain evidence="1 2">HCCB 10218</strain>
    </source>
</reference>
<protein>
    <submittedName>
        <fullName evidence="1">Uncharacterized protein</fullName>
    </submittedName>
</protein>
<proteinExistence type="predicted"/>
<dbReference type="AlphaFoldDB" id="A0A0M4DG52"/>
<gene>
    <name evidence="1" type="ORF">SPRI_6496</name>
</gene>
<dbReference type="Proteomes" id="UP000060513">
    <property type="component" value="Chromosome"/>
</dbReference>
<dbReference type="EMBL" id="CP011340">
    <property type="protein sequence ID" value="ALC24802.1"/>
    <property type="molecule type" value="Genomic_DNA"/>
</dbReference>
<accession>A0A0M4DG52</accession>
<evidence type="ECO:0000313" key="2">
    <source>
        <dbReference type="Proteomes" id="UP000060513"/>
    </source>
</evidence>
<name>A0A0M4DG52_STRPR</name>
<sequence length="29" mass="3255">MLGAGFGLRRCLFTAYGLRLFHGRTITEP</sequence>
<evidence type="ECO:0000313" key="1">
    <source>
        <dbReference type="EMBL" id="ALC24802.1"/>
    </source>
</evidence>
<organism evidence="1">
    <name type="scientific">Streptomyces pristinaespiralis</name>
    <dbReference type="NCBI Taxonomy" id="38300"/>
    <lineage>
        <taxon>Bacteria</taxon>
        <taxon>Bacillati</taxon>
        <taxon>Actinomycetota</taxon>
        <taxon>Actinomycetes</taxon>
        <taxon>Kitasatosporales</taxon>
        <taxon>Streptomycetaceae</taxon>
        <taxon>Streptomyces</taxon>
    </lineage>
</organism>